<keyword evidence="1" id="KW-0472">Membrane</keyword>
<gene>
    <name evidence="2" type="ORF">D515_00266</name>
</gene>
<evidence type="ECO:0000313" key="2">
    <source>
        <dbReference type="EMBL" id="EOD80641.1"/>
    </source>
</evidence>
<proteinExistence type="predicted"/>
<name>R1IIS8_9GAMM</name>
<keyword evidence="1" id="KW-0812">Transmembrane</keyword>
<feature type="transmembrane region" description="Helical" evidence="1">
    <location>
        <begin position="25"/>
        <end position="48"/>
    </location>
</feature>
<reference evidence="2 3" key="1">
    <citation type="journal article" date="2014" name="PLoS ONE">
        <title>Grimontia indica AK16(T), sp. nov., Isolated from a Seawater Sample Reports the Presence of Pathogenic Genes Similar to Vibrio Genus.</title>
        <authorList>
            <person name="Singh A."/>
            <person name="Vaidya B."/>
            <person name="Khatri I."/>
            <person name="Srinivas T.N."/>
            <person name="Subramanian S."/>
            <person name="Korpole S."/>
            <person name="Pinnaka A.K."/>
        </authorList>
    </citation>
    <scope>NUCLEOTIDE SEQUENCE [LARGE SCALE GENOMIC DNA]</scope>
    <source>
        <strain evidence="2 3">AK16</strain>
    </source>
</reference>
<keyword evidence="3" id="KW-1185">Reference proteome</keyword>
<protein>
    <submittedName>
        <fullName evidence="2">Uncharacterized protein</fullName>
    </submittedName>
</protein>
<evidence type="ECO:0000313" key="3">
    <source>
        <dbReference type="Proteomes" id="UP000011223"/>
    </source>
</evidence>
<comment type="caution">
    <text evidence="2">The sequence shown here is derived from an EMBL/GenBank/DDBJ whole genome shotgun (WGS) entry which is preliminary data.</text>
</comment>
<evidence type="ECO:0000256" key="1">
    <source>
        <dbReference type="SAM" id="Phobius"/>
    </source>
</evidence>
<dbReference type="eggNOG" id="ENOG5031NM4">
    <property type="taxonomic scope" value="Bacteria"/>
</dbReference>
<organism evidence="2 3">
    <name type="scientific">Grimontia indica</name>
    <dbReference type="NCBI Taxonomy" id="1056512"/>
    <lineage>
        <taxon>Bacteria</taxon>
        <taxon>Pseudomonadati</taxon>
        <taxon>Pseudomonadota</taxon>
        <taxon>Gammaproteobacteria</taxon>
        <taxon>Vibrionales</taxon>
        <taxon>Vibrionaceae</taxon>
        <taxon>Grimontia</taxon>
    </lineage>
</organism>
<keyword evidence="1" id="KW-1133">Transmembrane helix</keyword>
<sequence length="58" mass="6757">MLSFLPDYAPYVEAGFTALKAVPEYYWYVVAAVVIDTFGFRSMVRYLLEFFSFKLKGK</sequence>
<accession>R1IIS8</accession>
<dbReference type="AlphaFoldDB" id="R1IIS8"/>
<dbReference type="EMBL" id="ANFM02000011">
    <property type="protein sequence ID" value="EOD80641.1"/>
    <property type="molecule type" value="Genomic_DNA"/>
</dbReference>
<dbReference type="Proteomes" id="UP000011223">
    <property type="component" value="Unassembled WGS sequence"/>
</dbReference>